<keyword evidence="1" id="KW-0479">Metal-binding</keyword>
<feature type="compositionally biased region" description="Polar residues" evidence="5">
    <location>
        <begin position="304"/>
        <end position="323"/>
    </location>
</feature>
<accession>A0A0R3VVM2</accession>
<dbReference type="FunFam" id="1.10.1170.10:FF:000002">
    <property type="entry name" value="Baculoviral IAP repeat containing 7"/>
    <property type="match status" value="1"/>
</dbReference>
<proteinExistence type="predicted"/>
<evidence type="ECO:0000259" key="6">
    <source>
        <dbReference type="PROSITE" id="PS50089"/>
    </source>
</evidence>
<feature type="domain" description="RING-type" evidence="6">
    <location>
        <begin position="368"/>
        <end position="403"/>
    </location>
</feature>
<keyword evidence="3" id="KW-0862">Zinc</keyword>
<evidence type="ECO:0000256" key="4">
    <source>
        <dbReference type="PROSITE-ProRule" id="PRU00175"/>
    </source>
</evidence>
<dbReference type="STRING" id="60517.A0A0R3VVM2"/>
<organism evidence="9">
    <name type="scientific">Taenia asiatica</name>
    <name type="common">Asian tapeworm</name>
    <dbReference type="NCBI Taxonomy" id="60517"/>
    <lineage>
        <taxon>Eukaryota</taxon>
        <taxon>Metazoa</taxon>
        <taxon>Spiralia</taxon>
        <taxon>Lophotrochozoa</taxon>
        <taxon>Platyhelminthes</taxon>
        <taxon>Cestoda</taxon>
        <taxon>Eucestoda</taxon>
        <taxon>Cyclophyllidea</taxon>
        <taxon>Taeniidae</taxon>
        <taxon>Taenia</taxon>
    </lineage>
</organism>
<dbReference type="Proteomes" id="UP000282613">
    <property type="component" value="Unassembled WGS sequence"/>
</dbReference>
<reference evidence="9" key="1">
    <citation type="submission" date="2017-02" db="UniProtKB">
        <authorList>
            <consortium name="WormBaseParasite"/>
        </authorList>
    </citation>
    <scope>IDENTIFICATION</scope>
</reference>
<dbReference type="AlphaFoldDB" id="A0A0R3VVM2"/>
<keyword evidence="8" id="KW-1185">Reference proteome</keyword>
<dbReference type="Gene3D" id="3.30.40.10">
    <property type="entry name" value="Zinc/RING finger domain, C3HC4 (zinc finger)"/>
    <property type="match status" value="1"/>
</dbReference>
<evidence type="ECO:0000313" key="9">
    <source>
        <dbReference type="WBParaSite" id="TASK_0000144201-mRNA-1"/>
    </source>
</evidence>
<evidence type="ECO:0000256" key="5">
    <source>
        <dbReference type="SAM" id="MobiDB-lite"/>
    </source>
</evidence>
<keyword evidence="2 4" id="KW-0863">Zinc-finger</keyword>
<gene>
    <name evidence="7" type="ORF">TASK_LOCUS1443</name>
</gene>
<sequence>MGRCKEYGEGGGGWHQVAKNLNVYEEIVCRASESRVSSLNKLGRKEEEMKGKLEQFGKQREREELELGATQRGTTKCVDDLICRLHQKQCVPRKDNQPQSSIEHPYSINTILDASKANQMRHCVPREDCLTRAEGQEEVESALRCVLASRQADKAQLAAQVAIEESKRMKAFECLQRQRDLGRRQVVDDILLAEAELSRLTQVERERKASQSALVVAHYSEHRRNLVRLLLELQHQKERRDLELHEFLKGLEEQRERDQTAYWLVQCQRLIDKKPWNLKKESLMDDDICVPLSALGASEHVSNLENHLPPTMSTSPTAENPSLDSLPVPSAPSEKENGGESTTGNTASSGITSPSAPPAIIARFENECCICQDAHCSIIFLPCGHVCCCKFCSAEVTLCPLCRNTVEQHIQLS</sequence>
<dbReference type="GO" id="GO:0008270">
    <property type="term" value="F:zinc ion binding"/>
    <property type="evidence" value="ECO:0007669"/>
    <property type="project" value="UniProtKB-KW"/>
</dbReference>
<evidence type="ECO:0000313" key="8">
    <source>
        <dbReference type="Proteomes" id="UP000282613"/>
    </source>
</evidence>
<dbReference type="Pfam" id="PF13920">
    <property type="entry name" value="zf-C3HC4_3"/>
    <property type="match status" value="1"/>
</dbReference>
<evidence type="ECO:0000313" key="7">
    <source>
        <dbReference type="EMBL" id="VDK23054.1"/>
    </source>
</evidence>
<evidence type="ECO:0000256" key="3">
    <source>
        <dbReference type="ARBA" id="ARBA00022833"/>
    </source>
</evidence>
<dbReference type="EMBL" id="UYRS01000376">
    <property type="protein sequence ID" value="VDK23054.1"/>
    <property type="molecule type" value="Genomic_DNA"/>
</dbReference>
<evidence type="ECO:0000256" key="2">
    <source>
        <dbReference type="ARBA" id="ARBA00022771"/>
    </source>
</evidence>
<protein>
    <submittedName>
        <fullName evidence="9">RING-type domain-containing protein</fullName>
    </submittedName>
</protein>
<name>A0A0R3VVM2_TAEAS</name>
<dbReference type="OrthoDB" id="1711136at2759"/>
<evidence type="ECO:0000256" key="1">
    <source>
        <dbReference type="ARBA" id="ARBA00022723"/>
    </source>
</evidence>
<feature type="compositionally biased region" description="Polar residues" evidence="5">
    <location>
        <begin position="339"/>
        <end position="353"/>
    </location>
</feature>
<dbReference type="WBParaSite" id="TASK_0000144201-mRNA-1">
    <property type="protein sequence ID" value="TASK_0000144201-mRNA-1"/>
    <property type="gene ID" value="TASK_0000144201"/>
</dbReference>
<dbReference type="SUPFAM" id="SSF57850">
    <property type="entry name" value="RING/U-box"/>
    <property type="match status" value="1"/>
</dbReference>
<feature type="region of interest" description="Disordered" evidence="5">
    <location>
        <begin position="304"/>
        <end position="353"/>
    </location>
</feature>
<reference evidence="7 8" key="2">
    <citation type="submission" date="2018-11" db="EMBL/GenBank/DDBJ databases">
        <authorList>
            <consortium name="Pathogen Informatics"/>
        </authorList>
    </citation>
    <scope>NUCLEOTIDE SEQUENCE [LARGE SCALE GENOMIC DNA]</scope>
</reference>
<dbReference type="PROSITE" id="PS50089">
    <property type="entry name" value="ZF_RING_2"/>
    <property type="match status" value="1"/>
</dbReference>
<dbReference type="InterPro" id="IPR001841">
    <property type="entry name" value="Znf_RING"/>
</dbReference>
<dbReference type="InterPro" id="IPR013083">
    <property type="entry name" value="Znf_RING/FYVE/PHD"/>
</dbReference>